<evidence type="ECO:0000256" key="3">
    <source>
        <dbReference type="ARBA" id="ARBA00004123"/>
    </source>
</evidence>
<evidence type="ECO:0000259" key="9">
    <source>
        <dbReference type="PROSITE" id="PS50072"/>
    </source>
</evidence>
<dbReference type="AlphaFoldDB" id="F4S7T0"/>
<comment type="subcellular location">
    <subcellularLocation>
        <location evidence="3">Nucleus</location>
    </subcellularLocation>
</comment>
<gene>
    <name evidence="10" type="ORF">MELLADRAFT_112822</name>
</gene>
<organism evidence="11">
    <name type="scientific">Melampsora larici-populina (strain 98AG31 / pathotype 3-4-7)</name>
    <name type="common">Poplar leaf rust fungus</name>
    <dbReference type="NCBI Taxonomy" id="747676"/>
    <lineage>
        <taxon>Eukaryota</taxon>
        <taxon>Fungi</taxon>
        <taxon>Dikarya</taxon>
        <taxon>Basidiomycota</taxon>
        <taxon>Pucciniomycotina</taxon>
        <taxon>Pucciniomycetes</taxon>
        <taxon>Pucciniales</taxon>
        <taxon>Melampsoraceae</taxon>
        <taxon>Melampsora</taxon>
    </lineage>
</organism>
<evidence type="ECO:0000256" key="2">
    <source>
        <dbReference type="ARBA" id="ARBA00002388"/>
    </source>
</evidence>
<dbReference type="EMBL" id="GL883161">
    <property type="protein sequence ID" value="EGF99307.1"/>
    <property type="molecule type" value="Genomic_DNA"/>
</dbReference>
<dbReference type="SUPFAM" id="SSF50891">
    <property type="entry name" value="Cyclophilin-like"/>
    <property type="match status" value="1"/>
</dbReference>
<accession>F4S7T0</accession>
<dbReference type="InterPro" id="IPR020892">
    <property type="entry name" value="Cyclophilin-type_PPIase_CS"/>
</dbReference>
<dbReference type="InterPro" id="IPR002130">
    <property type="entry name" value="Cyclophilin-type_PPIase_dom"/>
</dbReference>
<evidence type="ECO:0000313" key="10">
    <source>
        <dbReference type="EMBL" id="EGF99307.1"/>
    </source>
</evidence>
<name>F4S7T0_MELLP</name>
<evidence type="ECO:0000256" key="5">
    <source>
        <dbReference type="ARBA" id="ARBA00023235"/>
    </source>
</evidence>
<dbReference type="GO" id="GO:0016018">
    <property type="term" value="F:cyclosporin A binding"/>
    <property type="evidence" value="ECO:0007669"/>
    <property type="project" value="TreeGrafter"/>
</dbReference>
<dbReference type="GO" id="GO:0003755">
    <property type="term" value="F:peptidyl-prolyl cis-trans isomerase activity"/>
    <property type="evidence" value="ECO:0007669"/>
    <property type="project" value="UniProtKB-UniRule"/>
</dbReference>
<dbReference type="PROSITE" id="PS50072">
    <property type="entry name" value="CSA_PPIASE_2"/>
    <property type="match status" value="1"/>
</dbReference>
<evidence type="ECO:0000256" key="4">
    <source>
        <dbReference type="ARBA" id="ARBA00023110"/>
    </source>
</evidence>
<dbReference type="GO" id="GO:0006457">
    <property type="term" value="P:protein folding"/>
    <property type="evidence" value="ECO:0007669"/>
    <property type="project" value="InterPro"/>
</dbReference>
<dbReference type="PANTHER" id="PTHR11071:SF561">
    <property type="entry name" value="PEPTIDYL-PROLYL CIS-TRANS ISOMERASE D-RELATED"/>
    <property type="match status" value="1"/>
</dbReference>
<proteinExistence type="inferred from homology"/>
<dbReference type="InterPro" id="IPR029000">
    <property type="entry name" value="Cyclophilin-like_dom_sf"/>
</dbReference>
<dbReference type="Proteomes" id="UP000001072">
    <property type="component" value="Unassembled WGS sequence"/>
</dbReference>
<protein>
    <recommendedName>
        <fullName evidence="8">Peptidyl-prolyl cis-trans isomerase</fullName>
        <shortName evidence="8">PPIase</shortName>
        <ecNumber evidence="8">5.2.1.8</ecNumber>
    </recommendedName>
</protein>
<evidence type="ECO:0000256" key="8">
    <source>
        <dbReference type="RuleBase" id="RU363019"/>
    </source>
</evidence>
<dbReference type="PRINTS" id="PR00153">
    <property type="entry name" value="CSAPPISMRASE"/>
</dbReference>
<dbReference type="Gene3D" id="2.40.100.10">
    <property type="entry name" value="Cyclophilin-like"/>
    <property type="match status" value="1"/>
</dbReference>
<dbReference type="InParanoid" id="F4S7T0"/>
<dbReference type="STRING" id="747676.F4S7T0"/>
<dbReference type="eggNOG" id="KOG0879">
    <property type="taxonomic scope" value="Eukaryota"/>
</dbReference>
<comment type="similarity">
    <text evidence="7">Belongs to the cyclophilin-type PPIase family. PPIase H subfamily.</text>
</comment>
<dbReference type="VEuPathDB" id="FungiDB:MELLADRAFT_112822"/>
<dbReference type="GeneID" id="18924807"/>
<comment type="function">
    <text evidence="2 8">PPIases accelerate the folding of proteins. It catalyzes the cis-trans isomerization of proline imidic peptide bonds in oligopeptides.</text>
</comment>
<dbReference type="PROSITE" id="PS00170">
    <property type="entry name" value="CSA_PPIASE_1"/>
    <property type="match status" value="1"/>
</dbReference>
<dbReference type="PANTHER" id="PTHR11071">
    <property type="entry name" value="PEPTIDYL-PROLYL CIS-TRANS ISOMERASE"/>
    <property type="match status" value="1"/>
</dbReference>
<sequence>MASSGKPQNGIVPGAGTNGRPIVFMDINIGETPAGRIKFELFSDIVPKTAENFRQLCTGEHRPNRQPVGYKHSIFHRVIKDFMVQGGDFLNSDGTGSTSIYGQKFEDENFELKHETAGLLSMANSGPNTNGCQFFITSAACDFLDHKHVVFGKVLDSDGLLVMRKIENVPTGPNNRPKLTVKVTGGLPINKQVTGVIRHTSRNQQELPQFASWVIDYFTQI</sequence>
<dbReference type="KEGG" id="mlr:MELLADRAFT_112822"/>
<keyword evidence="5 8" id="KW-0413">Isomerase</keyword>
<dbReference type="GO" id="GO:0005634">
    <property type="term" value="C:nucleus"/>
    <property type="evidence" value="ECO:0007669"/>
    <property type="project" value="UniProtKB-SubCell"/>
</dbReference>
<dbReference type="GO" id="GO:0005737">
    <property type="term" value="C:cytoplasm"/>
    <property type="evidence" value="ECO:0007669"/>
    <property type="project" value="TreeGrafter"/>
</dbReference>
<dbReference type="OrthoDB" id="193499at2759"/>
<comment type="catalytic activity">
    <reaction evidence="1 8">
        <text>[protein]-peptidylproline (omega=180) = [protein]-peptidylproline (omega=0)</text>
        <dbReference type="Rhea" id="RHEA:16237"/>
        <dbReference type="Rhea" id="RHEA-COMP:10747"/>
        <dbReference type="Rhea" id="RHEA-COMP:10748"/>
        <dbReference type="ChEBI" id="CHEBI:83833"/>
        <dbReference type="ChEBI" id="CHEBI:83834"/>
        <dbReference type="EC" id="5.2.1.8"/>
    </reaction>
</comment>
<evidence type="ECO:0000313" key="11">
    <source>
        <dbReference type="Proteomes" id="UP000001072"/>
    </source>
</evidence>
<dbReference type="FunCoup" id="F4S7T0">
    <property type="interactions" value="825"/>
</dbReference>
<evidence type="ECO:0000256" key="1">
    <source>
        <dbReference type="ARBA" id="ARBA00000971"/>
    </source>
</evidence>
<reference evidence="11" key="1">
    <citation type="journal article" date="2011" name="Proc. Natl. Acad. Sci. U.S.A.">
        <title>Obligate biotrophy features unraveled by the genomic analysis of rust fungi.</title>
        <authorList>
            <person name="Duplessis S."/>
            <person name="Cuomo C.A."/>
            <person name="Lin Y.-C."/>
            <person name="Aerts A."/>
            <person name="Tisserant E."/>
            <person name="Veneault-Fourrey C."/>
            <person name="Joly D.L."/>
            <person name="Hacquard S."/>
            <person name="Amselem J."/>
            <person name="Cantarel B.L."/>
            <person name="Chiu R."/>
            <person name="Coutinho P.M."/>
            <person name="Feau N."/>
            <person name="Field M."/>
            <person name="Frey P."/>
            <person name="Gelhaye E."/>
            <person name="Goldberg J."/>
            <person name="Grabherr M.G."/>
            <person name="Kodira C.D."/>
            <person name="Kohler A."/>
            <person name="Kuees U."/>
            <person name="Lindquist E.A."/>
            <person name="Lucas S.M."/>
            <person name="Mago R."/>
            <person name="Mauceli E."/>
            <person name="Morin E."/>
            <person name="Murat C."/>
            <person name="Pangilinan J.L."/>
            <person name="Park R."/>
            <person name="Pearson M."/>
            <person name="Quesneville H."/>
            <person name="Rouhier N."/>
            <person name="Sakthikumar S."/>
            <person name="Salamov A.A."/>
            <person name="Schmutz J."/>
            <person name="Selles B."/>
            <person name="Shapiro H."/>
            <person name="Tanguay P."/>
            <person name="Tuskan G.A."/>
            <person name="Henrissat B."/>
            <person name="Van de Peer Y."/>
            <person name="Rouze P."/>
            <person name="Ellis J.G."/>
            <person name="Dodds P.N."/>
            <person name="Schein J.E."/>
            <person name="Zhong S."/>
            <person name="Hamelin R.C."/>
            <person name="Grigoriev I.V."/>
            <person name="Szabo L.J."/>
            <person name="Martin F."/>
        </authorList>
    </citation>
    <scope>NUCLEOTIDE SEQUENCE [LARGE SCALE GENOMIC DNA]</scope>
    <source>
        <strain evidence="11">98AG31 / pathotype 3-4-7</strain>
    </source>
</reference>
<feature type="domain" description="PPIase cyclophilin-type" evidence="9">
    <location>
        <begin position="24"/>
        <end position="184"/>
    </location>
</feature>
<dbReference type="RefSeq" id="XP_007417475.1">
    <property type="nucleotide sequence ID" value="XM_007417413.1"/>
</dbReference>
<dbReference type="CDD" id="cd01926">
    <property type="entry name" value="cyclophilin_ABH_like"/>
    <property type="match status" value="1"/>
</dbReference>
<evidence type="ECO:0000256" key="6">
    <source>
        <dbReference type="ARBA" id="ARBA00023242"/>
    </source>
</evidence>
<evidence type="ECO:0000256" key="7">
    <source>
        <dbReference type="ARBA" id="ARBA00038512"/>
    </source>
</evidence>
<keyword evidence="11" id="KW-1185">Reference proteome</keyword>
<dbReference type="EC" id="5.2.1.8" evidence="8"/>
<keyword evidence="6" id="KW-0539">Nucleus</keyword>
<dbReference type="Pfam" id="PF00160">
    <property type="entry name" value="Pro_isomerase"/>
    <property type="match status" value="1"/>
</dbReference>
<dbReference type="FunFam" id="2.40.100.10:FF:000039">
    <property type="entry name" value="Peptidyl-prolyl cis-trans isomerase"/>
    <property type="match status" value="1"/>
</dbReference>
<dbReference type="HOGENOM" id="CLU_012062_4_3_1"/>
<keyword evidence="4 8" id="KW-0697">Rotamase</keyword>